<feature type="binding site" evidence="17">
    <location>
        <position position="831"/>
    </location>
    <ligand>
        <name>Mg(2+)</name>
        <dbReference type="ChEBI" id="CHEBI:18420"/>
        <label>4</label>
    </ligand>
</feature>
<evidence type="ECO:0000256" key="13">
    <source>
        <dbReference type="ARBA" id="ARBA00023211"/>
    </source>
</evidence>
<dbReference type="GO" id="GO:0046872">
    <property type="term" value="F:metal ion binding"/>
    <property type="evidence" value="ECO:0007669"/>
    <property type="project" value="UniProtKB-KW"/>
</dbReference>
<evidence type="ECO:0000256" key="7">
    <source>
        <dbReference type="ARBA" id="ARBA00022723"/>
    </source>
</evidence>
<feature type="binding site" evidence="17">
    <location>
        <position position="242"/>
    </location>
    <ligand>
        <name>ATP</name>
        <dbReference type="ChEBI" id="CHEBI:30616"/>
        <label>1</label>
    </ligand>
</feature>
<dbReference type="EC" id="6.3.4.16" evidence="17"/>
<dbReference type="InterPro" id="IPR033937">
    <property type="entry name" value="MGS_CPS_CarB"/>
</dbReference>
<dbReference type="SUPFAM" id="SSF56059">
    <property type="entry name" value="Glutathione synthetase ATP-binding domain-like"/>
    <property type="match status" value="2"/>
</dbReference>
<comment type="catalytic activity">
    <reaction evidence="14 17">
        <text>hydrogencarbonate + NH4(+) + 2 ATP = carbamoyl phosphate + 2 ADP + phosphate + 2 H(+)</text>
        <dbReference type="Rhea" id="RHEA:18029"/>
        <dbReference type="ChEBI" id="CHEBI:15378"/>
        <dbReference type="ChEBI" id="CHEBI:17544"/>
        <dbReference type="ChEBI" id="CHEBI:28938"/>
        <dbReference type="ChEBI" id="CHEBI:30616"/>
        <dbReference type="ChEBI" id="CHEBI:43474"/>
        <dbReference type="ChEBI" id="CHEBI:58228"/>
        <dbReference type="ChEBI" id="CHEBI:456216"/>
        <dbReference type="EC" id="6.3.4.16"/>
    </reaction>
</comment>
<feature type="binding site" evidence="17">
    <location>
        <position position="778"/>
    </location>
    <ligand>
        <name>ATP</name>
        <dbReference type="ChEBI" id="CHEBI:30616"/>
        <label>2</label>
    </ligand>
</feature>
<evidence type="ECO:0000259" key="18">
    <source>
        <dbReference type="PROSITE" id="PS50975"/>
    </source>
</evidence>
<dbReference type="InterPro" id="IPR005480">
    <property type="entry name" value="CPSase_lsu_oligo"/>
</dbReference>
<feature type="binding site" evidence="17">
    <location>
        <position position="775"/>
    </location>
    <ligand>
        <name>ATP</name>
        <dbReference type="ChEBI" id="CHEBI:30616"/>
        <label>2</label>
    </ligand>
</feature>
<dbReference type="SUPFAM" id="SSF52335">
    <property type="entry name" value="Methylglyoxal synthase-like"/>
    <property type="match status" value="1"/>
</dbReference>
<dbReference type="Gene3D" id="3.30.1490.20">
    <property type="entry name" value="ATP-grasp fold, A domain"/>
    <property type="match status" value="1"/>
</dbReference>
<evidence type="ECO:0000313" key="20">
    <source>
        <dbReference type="EMBL" id="TFF66145.1"/>
    </source>
</evidence>
<dbReference type="InterPro" id="IPR036914">
    <property type="entry name" value="MGS-like_dom_sf"/>
</dbReference>
<dbReference type="NCBIfam" id="NF003671">
    <property type="entry name" value="PRK05294.1"/>
    <property type="match status" value="1"/>
</dbReference>
<evidence type="ECO:0000259" key="19">
    <source>
        <dbReference type="PROSITE" id="PS51855"/>
    </source>
</evidence>
<feature type="binding site" evidence="17">
    <location>
        <position position="129"/>
    </location>
    <ligand>
        <name>ATP</name>
        <dbReference type="ChEBI" id="CHEBI:30616"/>
        <label>1</label>
    </ligand>
</feature>
<dbReference type="GO" id="GO:0005737">
    <property type="term" value="C:cytoplasm"/>
    <property type="evidence" value="ECO:0007669"/>
    <property type="project" value="TreeGrafter"/>
</dbReference>
<comment type="pathway">
    <text evidence="17">Pyrimidine metabolism; UMP biosynthesis via de novo pathway; (S)-dihydroorotate from bicarbonate: step 1/3.</text>
</comment>
<evidence type="ECO:0000256" key="14">
    <source>
        <dbReference type="ARBA" id="ARBA00047359"/>
    </source>
</evidence>
<dbReference type="GO" id="GO:0004087">
    <property type="term" value="F:carbamoyl-phosphate synthase (ammonia) activity"/>
    <property type="evidence" value="ECO:0007669"/>
    <property type="project" value="UniProtKB-EC"/>
</dbReference>
<dbReference type="HAMAP" id="MF_01210_B">
    <property type="entry name" value="CPSase_L_chain_B"/>
    <property type="match status" value="1"/>
</dbReference>
<comment type="function">
    <text evidence="16">Small subunit of the glutamine-dependent carbamoyl phosphate synthetase (CPSase). CPSase catalyzes the formation of carbamoyl phosphate from the ammonia moiety of glutamine, carbonate, and phosphate donated by ATP, constituting the first step of the biosynthetic pathway leading to pyrimidine nucleotides. The large subunit (synthetase) binds the substrates ammonia (free or transferred from glutamine from the small subunit), hydrogencarbonate and ATP and carries out an ATP-coupled ligase reaction, activating hydrogencarbonate by forming carboxy phosphate which reacts with ammonia to form carbamoyl phosphate.</text>
</comment>
<evidence type="ECO:0000256" key="9">
    <source>
        <dbReference type="ARBA" id="ARBA00022741"/>
    </source>
</evidence>
<dbReference type="RefSeq" id="WP_134710427.1">
    <property type="nucleotide sequence ID" value="NZ_CP119081.1"/>
</dbReference>
<dbReference type="PANTHER" id="PTHR11405">
    <property type="entry name" value="CARBAMOYLTRANSFERASE FAMILY MEMBER"/>
    <property type="match status" value="1"/>
</dbReference>
<feature type="binding site" evidence="17">
    <location>
        <position position="818"/>
    </location>
    <ligand>
        <name>Mg(2+)</name>
        <dbReference type="ChEBI" id="CHEBI:18420"/>
        <label>3</label>
    </ligand>
</feature>
<feature type="binding site" evidence="17">
    <location>
        <position position="777"/>
    </location>
    <ligand>
        <name>ATP</name>
        <dbReference type="ChEBI" id="CHEBI:30616"/>
        <label>2</label>
    </ligand>
</feature>
<feature type="binding site" evidence="17">
    <location>
        <position position="243"/>
    </location>
    <ligand>
        <name>ATP</name>
        <dbReference type="ChEBI" id="CHEBI:30616"/>
        <label>1</label>
    </ligand>
</feature>
<feature type="binding site" evidence="17">
    <location>
        <position position="298"/>
    </location>
    <ligand>
        <name>Mn(2+)</name>
        <dbReference type="ChEBI" id="CHEBI:29035"/>
        <label>1</label>
    </ligand>
</feature>
<dbReference type="InterPro" id="IPR016185">
    <property type="entry name" value="PreATP-grasp_dom_sf"/>
</dbReference>
<evidence type="ECO:0000256" key="1">
    <source>
        <dbReference type="ARBA" id="ARBA00001936"/>
    </source>
</evidence>
<comment type="function">
    <text evidence="17">Large subunit of the glutamine-dependent carbamoyl phosphate synthetase (CPSase). CPSase catalyzes the formation of carbamoyl phosphate from the ammonia moiety of glutamine, carbonate, and phosphate donated by ATP, constituting the first step of 2 biosynthetic pathways, one leading to arginine and/or urea and the other to pyrimidine nucleotides. The large subunit (synthetase) binds the substrates ammonia (free or transferred from glutamine from the small subunit), hydrogencarbonate and ATP and carries out an ATP-coupled ligase reaction, activating hydrogencarbonate by forming carboxy phosphate which reacts with ammonia to form carbamoyl phosphate.</text>
</comment>
<feature type="binding site" evidence="17">
    <location>
        <position position="210"/>
    </location>
    <ligand>
        <name>ATP</name>
        <dbReference type="ChEBI" id="CHEBI:30616"/>
        <label>1</label>
    </ligand>
</feature>
<feature type="domain" description="ATP-grasp" evidence="18">
    <location>
        <begin position="133"/>
        <end position="327"/>
    </location>
</feature>
<dbReference type="FunFam" id="3.30.1490.20:FF:000001">
    <property type="entry name" value="Carbamoyl-phosphate synthase large chain"/>
    <property type="match status" value="1"/>
</dbReference>
<dbReference type="Pfam" id="PF02142">
    <property type="entry name" value="MGS"/>
    <property type="match status" value="1"/>
</dbReference>
<comment type="caution">
    <text evidence="17">Lacks conserved residue(s) required for the propagation of feature annotation.</text>
</comment>
<dbReference type="OrthoDB" id="9804197at2"/>
<comment type="catalytic activity">
    <reaction evidence="15 17">
        <text>hydrogencarbonate + L-glutamine + 2 ATP + H2O = carbamoyl phosphate + L-glutamate + 2 ADP + phosphate + 2 H(+)</text>
        <dbReference type="Rhea" id="RHEA:18633"/>
        <dbReference type="ChEBI" id="CHEBI:15377"/>
        <dbReference type="ChEBI" id="CHEBI:15378"/>
        <dbReference type="ChEBI" id="CHEBI:17544"/>
        <dbReference type="ChEBI" id="CHEBI:29985"/>
        <dbReference type="ChEBI" id="CHEBI:30616"/>
        <dbReference type="ChEBI" id="CHEBI:43474"/>
        <dbReference type="ChEBI" id="CHEBI:58228"/>
        <dbReference type="ChEBI" id="CHEBI:58359"/>
        <dbReference type="ChEBI" id="CHEBI:456216"/>
        <dbReference type="EC" id="6.3.5.5"/>
    </reaction>
</comment>
<organism evidence="20 21">
    <name type="scientific">Helcococcus ovis</name>
    <dbReference type="NCBI Taxonomy" id="72026"/>
    <lineage>
        <taxon>Bacteria</taxon>
        <taxon>Bacillati</taxon>
        <taxon>Bacillota</taxon>
        <taxon>Tissierellia</taxon>
        <taxon>Tissierellales</taxon>
        <taxon>Peptoniphilaceae</taxon>
        <taxon>Helcococcus</taxon>
    </lineage>
</organism>
<dbReference type="AlphaFoldDB" id="A0A4R9C2P1"/>
<dbReference type="Pfam" id="PF02786">
    <property type="entry name" value="CPSase_L_D2"/>
    <property type="match status" value="2"/>
</dbReference>
<feature type="binding site" evidence="17">
    <location>
        <position position="818"/>
    </location>
    <ligand>
        <name>Mn(2+)</name>
        <dbReference type="ChEBI" id="CHEBI:29035"/>
        <label>3</label>
    </ligand>
</feature>
<comment type="pathway">
    <text evidence="2 17">Amino-acid biosynthesis; L-arginine biosynthesis; carbamoyl phosphate from bicarbonate: step 1/1.</text>
</comment>
<evidence type="ECO:0000256" key="2">
    <source>
        <dbReference type="ARBA" id="ARBA00005077"/>
    </source>
</evidence>
<feature type="binding site" evidence="17">
    <location>
        <position position="833"/>
    </location>
    <ligand>
        <name>Mg(2+)</name>
        <dbReference type="ChEBI" id="CHEBI:18420"/>
        <label>4</label>
    </ligand>
</feature>
<dbReference type="FunFam" id="3.30.470.20:FF:000001">
    <property type="entry name" value="Carbamoyl-phosphate synthase large chain"/>
    <property type="match status" value="1"/>
</dbReference>
<feature type="binding site" evidence="17">
    <location>
        <position position="831"/>
    </location>
    <ligand>
        <name>Mn(2+)</name>
        <dbReference type="ChEBI" id="CHEBI:29035"/>
        <label>3</label>
    </ligand>
</feature>
<dbReference type="UniPathway" id="UPA00068">
    <property type="reaction ID" value="UER00171"/>
</dbReference>
<feature type="binding site" evidence="17">
    <location>
        <position position="818"/>
    </location>
    <ligand>
        <name>ATP</name>
        <dbReference type="ChEBI" id="CHEBI:30616"/>
        <label>2</label>
    </ligand>
</feature>
<keyword evidence="21" id="KW-1185">Reference proteome</keyword>
<feature type="binding site" evidence="17">
    <location>
        <position position="300"/>
    </location>
    <ligand>
        <name>Mg(2+)</name>
        <dbReference type="ChEBI" id="CHEBI:18420"/>
        <label>2</label>
    </ligand>
</feature>
<evidence type="ECO:0000313" key="21">
    <source>
        <dbReference type="Proteomes" id="UP000297454"/>
    </source>
</evidence>
<keyword evidence="6 17" id="KW-0028">Amino-acid biosynthesis</keyword>
<dbReference type="PANTHER" id="PTHR11405:SF53">
    <property type="entry name" value="CARBAMOYL-PHOSPHATE SYNTHASE [AMMONIA], MITOCHONDRIAL"/>
    <property type="match status" value="1"/>
</dbReference>
<evidence type="ECO:0000256" key="10">
    <source>
        <dbReference type="ARBA" id="ARBA00022840"/>
    </source>
</evidence>
<dbReference type="InterPro" id="IPR036897">
    <property type="entry name" value="CarbamoylP_synth_lsu_oligo_sf"/>
</dbReference>
<dbReference type="PROSITE" id="PS00866">
    <property type="entry name" value="CPSASE_1"/>
    <property type="match status" value="2"/>
</dbReference>
<dbReference type="UniPathway" id="UPA00070">
    <property type="reaction ID" value="UER00115"/>
</dbReference>
<evidence type="ECO:0000256" key="4">
    <source>
        <dbReference type="ARBA" id="ARBA00022571"/>
    </source>
</evidence>
<evidence type="ECO:0000256" key="5">
    <source>
        <dbReference type="ARBA" id="ARBA00022598"/>
    </source>
</evidence>
<dbReference type="SMART" id="SM00851">
    <property type="entry name" value="MGS"/>
    <property type="match status" value="1"/>
</dbReference>
<evidence type="ECO:0000256" key="16">
    <source>
        <dbReference type="ARBA" id="ARBA00060037"/>
    </source>
</evidence>
<feature type="region of interest" description="Allosteric domain" evidence="17">
    <location>
        <begin position="929"/>
        <end position="1064"/>
    </location>
</feature>
<dbReference type="InterPro" id="IPR058047">
    <property type="entry name" value="CPSase_preATP-grasp"/>
</dbReference>
<dbReference type="Gene3D" id="3.30.470.20">
    <property type="entry name" value="ATP-grasp fold, B domain"/>
    <property type="match status" value="2"/>
</dbReference>
<dbReference type="FunFam" id="3.40.50.20:FF:000001">
    <property type="entry name" value="Carbamoyl-phosphate synthase large chain"/>
    <property type="match status" value="1"/>
</dbReference>
<dbReference type="GO" id="GO:0005524">
    <property type="term" value="F:ATP binding"/>
    <property type="evidence" value="ECO:0007669"/>
    <property type="project" value="UniProtKB-UniRule"/>
</dbReference>
<dbReference type="PROSITE" id="PS50975">
    <property type="entry name" value="ATP_GRASP"/>
    <property type="match status" value="2"/>
</dbReference>
<evidence type="ECO:0000256" key="3">
    <source>
        <dbReference type="ARBA" id="ARBA00009799"/>
    </source>
</evidence>
<dbReference type="InterPro" id="IPR005483">
    <property type="entry name" value="CPSase_dom"/>
</dbReference>
<dbReference type="PROSITE" id="PS51855">
    <property type="entry name" value="MGS"/>
    <property type="match status" value="1"/>
</dbReference>
<proteinExistence type="inferred from homology"/>
<dbReference type="SUPFAM" id="SSF48108">
    <property type="entry name" value="Carbamoyl phosphate synthetase, large subunit connection domain"/>
    <property type="match status" value="1"/>
</dbReference>
<gene>
    <name evidence="17 20" type="primary">carB</name>
    <name evidence="20" type="ORF">EQF91_04375</name>
</gene>
<dbReference type="Pfam" id="PF02787">
    <property type="entry name" value="CPSase_L_D3"/>
    <property type="match status" value="1"/>
</dbReference>
<feature type="binding site" evidence="17">
    <location>
        <position position="831"/>
    </location>
    <ligand>
        <name>Mg(2+)</name>
        <dbReference type="ChEBI" id="CHEBI:18420"/>
        <label>3</label>
    </ligand>
</feature>
<dbReference type="GO" id="GO:0006541">
    <property type="term" value="P:glutamine metabolic process"/>
    <property type="evidence" value="ECO:0007669"/>
    <property type="project" value="TreeGrafter"/>
</dbReference>
<comment type="caution">
    <text evidence="20">The sequence shown here is derived from an EMBL/GenBank/DDBJ whole genome shotgun (WGS) entry which is preliminary data.</text>
</comment>
<feature type="domain" description="ATP-grasp" evidence="18">
    <location>
        <begin position="668"/>
        <end position="860"/>
    </location>
</feature>
<dbReference type="FunFam" id="1.10.1030.10:FF:000002">
    <property type="entry name" value="Carbamoyl-phosphate synthase large chain"/>
    <property type="match status" value="1"/>
</dbReference>
<feature type="region of interest" description="Carboxyphosphate synthetic domain" evidence="17">
    <location>
        <begin position="1"/>
        <end position="401"/>
    </location>
</feature>
<keyword evidence="9 17" id="KW-0547">Nucleotide-binding</keyword>
<feature type="binding site" evidence="17">
    <location>
        <position position="776"/>
    </location>
    <ligand>
        <name>ATP</name>
        <dbReference type="ChEBI" id="CHEBI:30616"/>
        <label>2</label>
    </ligand>
</feature>
<dbReference type="EMBL" id="SCFR01000012">
    <property type="protein sequence ID" value="TFF66145.1"/>
    <property type="molecule type" value="Genomic_DNA"/>
</dbReference>
<dbReference type="GO" id="GO:0044205">
    <property type="term" value="P:'de novo' UMP biosynthetic process"/>
    <property type="evidence" value="ECO:0007669"/>
    <property type="project" value="UniProtKB-UniRule"/>
</dbReference>
<keyword evidence="13" id="KW-0464">Manganese</keyword>
<evidence type="ECO:0000256" key="12">
    <source>
        <dbReference type="ARBA" id="ARBA00022975"/>
    </source>
</evidence>
<evidence type="ECO:0000256" key="11">
    <source>
        <dbReference type="ARBA" id="ARBA00022842"/>
    </source>
</evidence>
<dbReference type="CDD" id="cd01424">
    <property type="entry name" value="MGS_CPS_II"/>
    <property type="match status" value="1"/>
</dbReference>
<feature type="binding site" evidence="17">
    <location>
        <position position="746"/>
    </location>
    <ligand>
        <name>ATP</name>
        <dbReference type="ChEBI" id="CHEBI:30616"/>
        <label>2</label>
    </ligand>
</feature>
<feature type="domain" description="MGS-like" evidence="19">
    <location>
        <begin position="929"/>
        <end position="1064"/>
    </location>
</feature>
<dbReference type="FunFam" id="3.30.470.20:FF:000026">
    <property type="entry name" value="Carbamoyl-phosphate synthase large chain"/>
    <property type="match status" value="1"/>
</dbReference>
<sequence length="1064" mass="118803">MPKRTDIKKILVIGSGPIIIGQAAEFDYSGSQACQSLKEEGYEVVLVNSNPATIMTDINIADKTYIEPLTVEFISRIINIEHPDAILGTFGGQTGLNLVVELDKSGVLEANNVEIIGTTLDAIEKAEDREKFKNLMIELGEPIPDSTIVHTLEEARKFATEIGYPVVVRPAFTLGGTGGGFARNDEELRDITDNGLKLSPVGQCLIEKSIAGFKEIEYEMMRDNNDNAIVVCNMENVDPVGIHTGDSIVVAPTQTLTNDQHLKLKKASLKIIRALGINGGCNVQLALDTDTDNYYVIEVNPRVSRSSALASKATGYPIAKIAAKTAVGMTLDEIVNPVTKINYAATEPSIDYIVAKFPRFAFDKFISADRRMGTQMKATGEVVSMGRNFEEAILKSIRSNEMKTDHIILKDMPQTEEELYKKIKFRDSERIFAIMEYLRKGYDLEKIYQLTKIDRFFLEKLNHIKELEEKVDNKEFENLKEFKKYGFSDSYLARKWDITELELSEMRKKKGIIPVFKRIDTCAGEFESNTPYFYSTYADENESESSDNKKVIVLGSGPIRIGQGVEFDYTTVNCVKTLKKLGYESIVINNNPETVSTDFSISDKLYFEPLTVEDVMNIVDLENPLGVIVQFGGQTAINLASSLENRGVKILGTSLQSIDKAEDRKLFEEMLQRLEIPQPKGYTSTTVEKSVKIANEIGYPVLVRPSYVLGGRAMEIVKNDDDLRKYMKEAIKEITHDSPILVDRYIKGKEIEVDAISDGETVFIPGIMEHIESAGIHSGDSMSVYPTQTLKQEIKDKIAEYSIRIGKGFNFVGLFNIQFIVDENDKVYVLEVNPRSSRTVPFLSKITGIKMSDIATQLIMGKKLKDFGLKDGVYKESSKVFVKAPVFSFAKLRSVDTTLGPEMKSTGEVMGSDDNLEKALYKALVSAGIKIPTYGSVLLTVSDENKENILELAKRFAKVGYRIYATPGTYTFLQKNKIYSKKVSKIMENEEENVLDLIVKGKVNFVINAISQNKEAANDGFMIRRVSAENSIPCFTSLDTANAILKVIESQTFNLLSMNELENL</sequence>
<dbReference type="SMART" id="SM01096">
    <property type="entry name" value="CPSase_L_D3"/>
    <property type="match status" value="1"/>
</dbReference>
<dbReference type="Gene3D" id="1.10.1030.10">
    <property type="entry name" value="Carbamoyl-phosphate synthetase, large subunit oligomerisation domain"/>
    <property type="match status" value="1"/>
</dbReference>
<evidence type="ECO:0000256" key="8">
    <source>
        <dbReference type="ARBA" id="ARBA00022737"/>
    </source>
</evidence>
<feature type="binding site" evidence="17">
    <location>
        <position position="241"/>
    </location>
    <ligand>
        <name>ATP</name>
        <dbReference type="ChEBI" id="CHEBI:30616"/>
        <label>1</label>
    </ligand>
</feature>
<keyword evidence="5 17" id="KW-0436">Ligase</keyword>
<keyword evidence="11" id="KW-0460">Magnesium</keyword>
<feature type="binding site" evidence="17">
    <location>
        <position position="284"/>
    </location>
    <ligand>
        <name>Mg(2+)</name>
        <dbReference type="ChEBI" id="CHEBI:18420"/>
        <label>1</label>
    </ligand>
</feature>
<dbReference type="FunFam" id="3.40.50.20:FF:000002">
    <property type="entry name" value="Carbamoyl-phosphate synthase large chain"/>
    <property type="match status" value="1"/>
</dbReference>
<feature type="binding site" evidence="17">
    <location>
        <position position="744"/>
    </location>
    <ligand>
        <name>ATP</name>
        <dbReference type="ChEBI" id="CHEBI:30616"/>
        <label>2</label>
    </ligand>
</feature>
<feature type="binding site" evidence="17">
    <location>
        <position position="298"/>
    </location>
    <ligand>
        <name>ATP</name>
        <dbReference type="ChEBI" id="CHEBI:30616"/>
        <label>1</label>
    </ligand>
</feature>
<feature type="binding site" evidence="17">
    <location>
        <position position="831"/>
    </location>
    <ligand>
        <name>ATP</name>
        <dbReference type="ChEBI" id="CHEBI:30616"/>
        <label>2</label>
    </ligand>
</feature>
<dbReference type="InterPro" id="IPR005479">
    <property type="entry name" value="CPAse_ATP-bd"/>
</dbReference>
<feature type="binding site" evidence="17">
    <location>
        <position position="300"/>
    </location>
    <ligand>
        <name>Mn(2+)</name>
        <dbReference type="ChEBI" id="CHEBI:29035"/>
        <label>2</label>
    </ligand>
</feature>
<feature type="binding site" evidence="17">
    <location>
        <position position="750"/>
    </location>
    <ligand>
        <name>ATP</name>
        <dbReference type="ChEBI" id="CHEBI:30616"/>
        <label>2</label>
    </ligand>
</feature>
<dbReference type="NCBIfam" id="TIGR01369">
    <property type="entry name" value="CPSaseII_lrg"/>
    <property type="match status" value="1"/>
</dbReference>
<keyword evidence="4 17" id="KW-0055">Arginine biosynthesis</keyword>
<feature type="binding site" evidence="17">
    <location>
        <position position="176"/>
    </location>
    <ligand>
        <name>ATP</name>
        <dbReference type="ChEBI" id="CHEBI:30616"/>
        <label>1</label>
    </ligand>
</feature>
<evidence type="ECO:0000256" key="17">
    <source>
        <dbReference type="HAMAP-Rule" id="MF_01210"/>
    </source>
</evidence>
<dbReference type="SUPFAM" id="SSF52440">
    <property type="entry name" value="PreATP-grasp domain"/>
    <property type="match status" value="2"/>
</dbReference>
<feature type="binding site" evidence="17">
    <location>
        <position position="298"/>
    </location>
    <ligand>
        <name>Mg(2+)</name>
        <dbReference type="ChEBI" id="CHEBI:18420"/>
        <label>2</label>
    </ligand>
</feature>
<accession>A0A4R9C2P1</accession>
<feature type="binding site" evidence="17">
    <location>
        <position position="833"/>
    </location>
    <ligand>
        <name>Mn(2+)</name>
        <dbReference type="ChEBI" id="CHEBI:29035"/>
        <label>4</label>
    </ligand>
</feature>
<comment type="subunit">
    <text evidence="17">Composed of two chains; the small (or glutamine) chain promotes the hydrolysis of glutamine to ammonia, which is used by the large (or ammonia) chain to synthesize carbamoyl phosphate. Tetramer of heterodimers (alpha,beta)4.</text>
</comment>
<keyword evidence="10 17" id="KW-0067">ATP-binding</keyword>
<dbReference type="Proteomes" id="UP000297454">
    <property type="component" value="Unassembled WGS sequence"/>
</dbReference>
<feature type="binding site" evidence="17">
    <location>
        <position position="284"/>
    </location>
    <ligand>
        <name>ATP</name>
        <dbReference type="ChEBI" id="CHEBI:30616"/>
        <label>1</label>
    </ligand>
</feature>
<feature type="binding site" evidence="17">
    <location>
        <position position="704"/>
    </location>
    <ligand>
        <name>ATP</name>
        <dbReference type="ChEBI" id="CHEBI:30616"/>
        <label>2</label>
    </ligand>
</feature>
<feature type="binding site" evidence="17">
    <location>
        <position position="298"/>
    </location>
    <ligand>
        <name>Mn(2+)</name>
        <dbReference type="ChEBI" id="CHEBI:29035"/>
        <label>2</label>
    </ligand>
</feature>
<keyword evidence="7" id="KW-0479">Metal-binding</keyword>
<feature type="binding site" evidence="17">
    <location>
        <position position="298"/>
    </location>
    <ligand>
        <name>Mg(2+)</name>
        <dbReference type="ChEBI" id="CHEBI:18420"/>
        <label>1</label>
    </ligand>
</feature>
<dbReference type="GO" id="GO:0004088">
    <property type="term" value="F:carbamoyl-phosphate synthase (glutamine-hydrolyzing) activity"/>
    <property type="evidence" value="ECO:0007669"/>
    <property type="project" value="UniProtKB-UniRule"/>
</dbReference>
<dbReference type="InterPro" id="IPR006275">
    <property type="entry name" value="CPSase_lsu"/>
</dbReference>
<name>A0A4R9C2P1_9FIRM</name>
<dbReference type="GO" id="GO:0006526">
    <property type="term" value="P:L-arginine biosynthetic process"/>
    <property type="evidence" value="ECO:0007669"/>
    <property type="project" value="UniProtKB-UniRule"/>
</dbReference>
<comment type="domain">
    <text evidence="17">The large subunit is composed of 2 ATP-grasp domains that are involved in binding the 2 ATP molecules needed for carbamoyl phosphate synthesis. The N-terminal ATP-grasp domain (referred to as the carboxyphosphate synthetic component) catalyzes the ATP-dependent phosphorylation of hydrogencarbonate to carboxyphosphate and the subsequent nucleophilic attack by ammonia to form a carbamate intermediate. The C-terminal ATP-grasp domain (referred to as the carbamoyl phosphate synthetic component) then catalyzes the phosphorylation of carbamate with the second ATP to form the end product carbamoyl phosphate. The reactive and unstable enzyme intermediates are sequentially channeled from one active site to the next through the interior of the protein over a distance of at least 96 A.</text>
</comment>
<dbReference type="GeneID" id="97030511"/>
<feature type="binding site" evidence="17">
    <location>
        <position position="175"/>
    </location>
    <ligand>
        <name>ATP</name>
        <dbReference type="ChEBI" id="CHEBI:30616"/>
        <label>1</label>
    </ligand>
</feature>
<keyword evidence="12 17" id="KW-0665">Pyrimidine biosynthesis</keyword>
<dbReference type="EC" id="6.3.5.5" evidence="17"/>
<dbReference type="PRINTS" id="PR00098">
    <property type="entry name" value="CPSASE"/>
</dbReference>
<comment type="similarity">
    <text evidence="3 17">Belongs to the CarB family.</text>
</comment>
<dbReference type="Gene3D" id="3.40.50.1380">
    <property type="entry name" value="Methylglyoxal synthase-like domain"/>
    <property type="match status" value="1"/>
</dbReference>
<dbReference type="Pfam" id="PF25596">
    <property type="entry name" value="CPSase_L_D1"/>
    <property type="match status" value="2"/>
</dbReference>
<comment type="cofactor">
    <cofactor evidence="17">
        <name>Mg(2+)</name>
        <dbReference type="ChEBI" id="CHEBI:18420"/>
    </cofactor>
    <cofactor evidence="17">
        <name>Mn(2+)</name>
        <dbReference type="ChEBI" id="CHEBI:29035"/>
    </cofactor>
    <text evidence="17">Binds 4 Mg(2+) or Mn(2+) ions per subunit.</text>
</comment>
<dbReference type="InterPro" id="IPR013815">
    <property type="entry name" value="ATP_grasp_subdomain_1"/>
</dbReference>
<evidence type="ECO:0000256" key="15">
    <source>
        <dbReference type="ARBA" id="ARBA00048816"/>
    </source>
</evidence>
<feature type="binding site" evidence="17">
    <location>
        <position position="169"/>
    </location>
    <ligand>
        <name>ATP</name>
        <dbReference type="ChEBI" id="CHEBI:30616"/>
        <label>1</label>
    </ligand>
</feature>
<dbReference type="NCBIfam" id="NF009455">
    <property type="entry name" value="PRK12815.1"/>
    <property type="match status" value="1"/>
</dbReference>
<feature type="binding site" evidence="17">
    <location>
        <position position="284"/>
    </location>
    <ligand>
        <name>Mn(2+)</name>
        <dbReference type="ChEBI" id="CHEBI:29035"/>
        <label>1</label>
    </ligand>
</feature>
<keyword evidence="8 17" id="KW-0677">Repeat</keyword>
<dbReference type="InterPro" id="IPR011607">
    <property type="entry name" value="MGS-like_dom"/>
</dbReference>
<protein>
    <recommendedName>
        <fullName evidence="17">Carbamoyl phosphate synthase large chain</fullName>
        <ecNumber evidence="17">6.3.4.16</ecNumber>
        <ecNumber evidence="17">6.3.5.5</ecNumber>
    </recommendedName>
    <alternativeName>
        <fullName evidence="17">Carbamoyl phosphate synthetase ammonia chain</fullName>
    </alternativeName>
</protein>
<feature type="binding site" evidence="17">
    <location>
        <position position="215"/>
    </location>
    <ligand>
        <name>ATP</name>
        <dbReference type="ChEBI" id="CHEBI:30616"/>
        <label>1</label>
    </ligand>
</feature>
<reference evidence="20 21" key="1">
    <citation type="submission" date="2019-01" db="EMBL/GenBank/DDBJ databases">
        <title>Draft Genome Sequences of Helcococcus ovis Strains Isolated from the Uterus and Vagina of Dairy Cows with Metritis.</title>
        <authorList>
            <person name="Cunha F."/>
            <person name="Jeon S.J."/>
            <person name="Kutzer P."/>
            <person name="Galvao K.N."/>
        </authorList>
    </citation>
    <scope>NUCLEOTIDE SEQUENCE [LARGE SCALE GENOMIC DNA]</scope>
    <source>
        <strain evidence="20 21">KG-37</strain>
    </source>
</reference>
<dbReference type="Gene3D" id="3.40.50.20">
    <property type="match status" value="2"/>
</dbReference>
<dbReference type="PROSITE" id="PS00867">
    <property type="entry name" value="CPSASE_2"/>
    <property type="match status" value="2"/>
</dbReference>
<comment type="cofactor">
    <cofactor evidence="1">
        <name>Mn(2+)</name>
        <dbReference type="ChEBI" id="CHEBI:29035"/>
    </cofactor>
</comment>
<feature type="binding site" evidence="17">
    <location>
        <position position="208"/>
    </location>
    <ligand>
        <name>ATP</name>
        <dbReference type="ChEBI" id="CHEBI:30616"/>
        <label>1</label>
    </ligand>
</feature>
<dbReference type="InterPro" id="IPR011761">
    <property type="entry name" value="ATP-grasp"/>
</dbReference>
<evidence type="ECO:0000256" key="6">
    <source>
        <dbReference type="ARBA" id="ARBA00022605"/>
    </source>
</evidence>
<feature type="binding site" evidence="17">
    <location>
        <position position="831"/>
    </location>
    <ligand>
        <name>Mn(2+)</name>
        <dbReference type="ChEBI" id="CHEBI:29035"/>
        <label>4</label>
    </ligand>
</feature>